<evidence type="ECO:0000313" key="2">
    <source>
        <dbReference type="EMBL" id="KAA8496725.1"/>
    </source>
</evidence>
<dbReference type="EMBL" id="VRMN01000002">
    <property type="protein sequence ID" value="KAA8496725.1"/>
    <property type="molecule type" value="Genomic_DNA"/>
</dbReference>
<protein>
    <submittedName>
        <fullName evidence="2">Uncharacterized protein</fullName>
    </submittedName>
</protein>
<accession>A0A5J4YZY8</accession>
<reference evidence="3" key="1">
    <citation type="journal article" date="2019" name="Nat. Commun.">
        <title>Expansion of phycobilisome linker gene families in mesophilic red algae.</title>
        <authorList>
            <person name="Lee J."/>
            <person name="Kim D."/>
            <person name="Bhattacharya D."/>
            <person name="Yoon H.S."/>
        </authorList>
    </citation>
    <scope>NUCLEOTIDE SEQUENCE [LARGE SCALE GENOMIC DNA]</scope>
    <source>
        <strain evidence="3">CCMP 1328</strain>
    </source>
</reference>
<feature type="region of interest" description="Disordered" evidence="1">
    <location>
        <begin position="115"/>
        <end position="137"/>
    </location>
</feature>
<dbReference type="AlphaFoldDB" id="A0A5J4YZY8"/>
<dbReference type="Proteomes" id="UP000324585">
    <property type="component" value="Unassembled WGS sequence"/>
</dbReference>
<sequence>MAVLTSVDSPLDQVSAGTAGAILSLYSTASRWFVTACIGRVLVASFPDSVRSQLKMQLRPLYLICDPVFESCKIAVPALRRAAALTGVDLTPILVIVAFQTLSVSSRALGAEVPASEMGPNSKADGRKSRSVRRRSF</sequence>
<organism evidence="2 3">
    <name type="scientific">Porphyridium purpureum</name>
    <name type="common">Red alga</name>
    <name type="synonym">Porphyridium cruentum</name>
    <dbReference type="NCBI Taxonomy" id="35688"/>
    <lineage>
        <taxon>Eukaryota</taxon>
        <taxon>Rhodophyta</taxon>
        <taxon>Bangiophyceae</taxon>
        <taxon>Porphyridiales</taxon>
        <taxon>Porphyridiaceae</taxon>
        <taxon>Porphyridium</taxon>
    </lineage>
</organism>
<evidence type="ECO:0000313" key="3">
    <source>
        <dbReference type="Proteomes" id="UP000324585"/>
    </source>
</evidence>
<name>A0A5J4YZY8_PORPP</name>
<gene>
    <name evidence="2" type="ORF">FVE85_0454</name>
</gene>
<comment type="caution">
    <text evidence="2">The sequence shown here is derived from an EMBL/GenBank/DDBJ whole genome shotgun (WGS) entry which is preliminary data.</text>
</comment>
<evidence type="ECO:0000256" key="1">
    <source>
        <dbReference type="SAM" id="MobiDB-lite"/>
    </source>
</evidence>
<keyword evidence="3" id="KW-1185">Reference proteome</keyword>
<proteinExistence type="predicted"/>